<dbReference type="InterPro" id="IPR029063">
    <property type="entry name" value="SAM-dependent_MTases_sf"/>
</dbReference>
<evidence type="ECO:0000256" key="6">
    <source>
        <dbReference type="SAM" id="MobiDB-lite"/>
    </source>
</evidence>
<name>A0A432NAA7_9HYPH</name>
<evidence type="ECO:0000256" key="3">
    <source>
        <dbReference type="ARBA" id="ARBA00022747"/>
    </source>
</evidence>
<keyword evidence="1 5" id="KW-0489">Methyltransferase</keyword>
<dbReference type="SUPFAM" id="SSF53335">
    <property type="entry name" value="S-adenosyl-L-methionine-dependent methyltransferases"/>
    <property type="match status" value="1"/>
</dbReference>
<evidence type="ECO:0000256" key="5">
    <source>
        <dbReference type="PROSITE-ProRule" id="PRU01016"/>
    </source>
</evidence>
<reference evidence="7 8" key="1">
    <citation type="journal article" date="2015" name="Int. J. Syst. Evol. Microbiol.">
        <title>Rhizobium anhuiense sp. nov., isolated from effective nodules of Vicia faba and Pisum sativum.</title>
        <authorList>
            <person name="Zhang Y.J."/>
            <person name="Zheng W.T."/>
            <person name="Everall I."/>
            <person name="Young J.P."/>
            <person name="Zhang X.X."/>
            <person name="Tian C.F."/>
            <person name="Sui X.H."/>
            <person name="Wang E.T."/>
            <person name="Chen W.X."/>
        </authorList>
    </citation>
    <scope>NUCLEOTIDE SEQUENCE [LARGE SCALE GENOMIC DNA]</scope>
    <source>
        <strain evidence="7 8">CCBAU 23252</strain>
    </source>
</reference>
<evidence type="ECO:0000313" key="8">
    <source>
        <dbReference type="Proteomes" id="UP000273611"/>
    </source>
</evidence>
<dbReference type="InterPro" id="IPR001525">
    <property type="entry name" value="C5_MeTfrase"/>
</dbReference>
<dbReference type="PROSITE" id="PS51679">
    <property type="entry name" value="SAM_MT_C5"/>
    <property type="match status" value="1"/>
</dbReference>
<accession>A0A432NAA7</accession>
<sequence>MPIPLEIAPKQGAHPIASLHARWHVPQMEVPCNFNVCLLRAATFRCYRSRQKGIIMTQETFLDEEKLVDAADTLKRTMERLSKLLVKAAKVVKRIRTETTADVAEALLMVQAGITPEDARLFKAIGELIEDNPDLLERGVSAETFRVLFSASDPDRAEAIRAIKAGLPVGEAKMKHLETHRRWIETGAAQTALAARSAAIESLAARNVRALLGELESQATDLRKAVADFANYFGPGAPQQGFEMETQRAGYFETHAEITAKAASVLHLFQRVLGLVDTPETFEPMNSNALALAQSRHALERLSSGCFGHSGGFAFDVAADDVFSWEIIDALDYICTQSPPETEPSCLLSRPPRNLRVLELGAGAGGQALGLMSAGFEHVALYERVRKRANTLKANWPTWPVRCADLRTVPDAELARHHGVDLLAGGISSNMLSRQSNKDKRGNEDDLVPELIRAVRVVQPRAFMIESARGFSFESHVSYLAEFKANLIDLGYTVESYRLDMKLYGLPRNDERIVLVGIRQDEPGTFLPPVLRNPIDRYVRETLEDLVIRHETPADLKHSIQRDTPQWHYNNWAYRWRSRTLESRIATISREWKESRGARQKDSRAEITEGFDRSEFAVTPPRVEDFQKENDYFLPRMTQEIAARAQGFPDRWAFKAIGGGNIDMIADAMPPVLAKAVGLQIYSALAGVTFDLDAALVPPIVNEKQIGTGSLRLNGGRESAHTWTQIEILLRGEADIAKEPNAKKRQAKFRSLLKEVEPNHMRRTNLVKTLHRIQWEQERRATEDHALIDRPVSRRNPGRRGRFSRASV</sequence>
<comment type="similarity">
    <text evidence="5">Belongs to the class I-like SAM-binding methyltransferase superfamily. C5-methyltransferase family.</text>
</comment>
<evidence type="ECO:0000313" key="7">
    <source>
        <dbReference type="EMBL" id="RUL96480.1"/>
    </source>
</evidence>
<proteinExistence type="inferred from homology"/>
<dbReference type="GO" id="GO:0003886">
    <property type="term" value="F:DNA (cytosine-5-)-methyltransferase activity"/>
    <property type="evidence" value="ECO:0007669"/>
    <property type="project" value="UniProtKB-EC"/>
</dbReference>
<dbReference type="AlphaFoldDB" id="A0A432NAA7"/>
<keyword evidence="3" id="KW-0680">Restriction system</keyword>
<evidence type="ECO:0000256" key="1">
    <source>
        <dbReference type="ARBA" id="ARBA00022603"/>
    </source>
</evidence>
<gene>
    <name evidence="7" type="ORF">EEQ99_30610</name>
</gene>
<dbReference type="EMBL" id="RIBW01000022">
    <property type="protein sequence ID" value="RUL96480.1"/>
    <property type="molecule type" value="Genomic_DNA"/>
</dbReference>
<organism evidence="7 8">
    <name type="scientific">Rhizobium anhuiense</name>
    <dbReference type="NCBI Taxonomy" id="1184720"/>
    <lineage>
        <taxon>Bacteria</taxon>
        <taxon>Pseudomonadati</taxon>
        <taxon>Pseudomonadota</taxon>
        <taxon>Alphaproteobacteria</taxon>
        <taxon>Hyphomicrobiales</taxon>
        <taxon>Rhizobiaceae</taxon>
        <taxon>Rhizobium/Agrobacterium group</taxon>
        <taxon>Rhizobium</taxon>
    </lineage>
</organism>
<evidence type="ECO:0000256" key="2">
    <source>
        <dbReference type="ARBA" id="ARBA00022679"/>
    </source>
</evidence>
<keyword evidence="2 5" id="KW-0808">Transferase</keyword>
<protein>
    <submittedName>
        <fullName evidence="7">DNA cytosine methyltransferase</fullName>
    </submittedName>
</protein>
<feature type="compositionally biased region" description="Basic residues" evidence="6">
    <location>
        <begin position="796"/>
        <end position="808"/>
    </location>
</feature>
<feature type="region of interest" description="Disordered" evidence="6">
    <location>
        <begin position="786"/>
        <end position="808"/>
    </location>
</feature>
<dbReference type="Proteomes" id="UP000273611">
    <property type="component" value="Unassembled WGS sequence"/>
</dbReference>
<dbReference type="Pfam" id="PF00145">
    <property type="entry name" value="DNA_methylase"/>
    <property type="match status" value="1"/>
</dbReference>
<dbReference type="GO" id="GO:0032259">
    <property type="term" value="P:methylation"/>
    <property type="evidence" value="ECO:0007669"/>
    <property type="project" value="UniProtKB-KW"/>
</dbReference>
<keyword evidence="5" id="KW-0949">S-adenosyl-L-methionine</keyword>
<dbReference type="GO" id="GO:0009307">
    <property type="term" value="P:DNA restriction-modification system"/>
    <property type="evidence" value="ECO:0007669"/>
    <property type="project" value="UniProtKB-KW"/>
</dbReference>
<dbReference type="Gene3D" id="3.90.120.10">
    <property type="entry name" value="DNA Methylase, subunit A, domain 2"/>
    <property type="match status" value="1"/>
</dbReference>
<comment type="catalytic activity">
    <reaction evidence="4">
        <text>a 2'-deoxycytidine in DNA + S-adenosyl-L-methionine = a 5-methyl-2'-deoxycytidine in DNA + S-adenosyl-L-homocysteine + H(+)</text>
        <dbReference type="Rhea" id="RHEA:13681"/>
        <dbReference type="Rhea" id="RHEA-COMP:11369"/>
        <dbReference type="Rhea" id="RHEA-COMP:11370"/>
        <dbReference type="ChEBI" id="CHEBI:15378"/>
        <dbReference type="ChEBI" id="CHEBI:57856"/>
        <dbReference type="ChEBI" id="CHEBI:59789"/>
        <dbReference type="ChEBI" id="CHEBI:85452"/>
        <dbReference type="ChEBI" id="CHEBI:85454"/>
        <dbReference type="EC" id="2.1.1.37"/>
    </reaction>
</comment>
<evidence type="ECO:0000256" key="4">
    <source>
        <dbReference type="ARBA" id="ARBA00047422"/>
    </source>
</evidence>
<comment type="caution">
    <text evidence="7">The sequence shown here is derived from an EMBL/GenBank/DDBJ whole genome shotgun (WGS) entry which is preliminary data.</text>
</comment>
<dbReference type="PRINTS" id="PR00105">
    <property type="entry name" value="C5METTRFRASE"/>
</dbReference>
<comment type="caution">
    <text evidence="5">Lacks conserved residue(s) required for the propagation of feature annotation.</text>
</comment>
<dbReference type="Gene3D" id="3.40.50.150">
    <property type="entry name" value="Vaccinia Virus protein VP39"/>
    <property type="match status" value="1"/>
</dbReference>